<accession>A0A0A8XBL1</accession>
<comment type="caution">
    <text evidence="1">The sequence shown here is derived from an EMBL/GenBank/DDBJ whole genome shotgun (WGS) entry which is preliminary data.</text>
</comment>
<protein>
    <submittedName>
        <fullName evidence="1">Uncharacterized protein</fullName>
    </submittedName>
</protein>
<gene>
    <name evidence="1" type="ORF">SAMD00020551_4894</name>
</gene>
<dbReference type="AlphaFoldDB" id="A0A0A8XBL1"/>
<dbReference type="EMBL" id="BASE01000136">
    <property type="protein sequence ID" value="GAM16664.1"/>
    <property type="molecule type" value="Genomic_DNA"/>
</dbReference>
<sequence>MRAIFSFILLLAGALLIGITVENSIVENTVVKAIGALCIIGFVRTFPKREDKLY</sequence>
<dbReference type="STRING" id="1321606.SAMD00020551_4894"/>
<reference evidence="1 2" key="1">
    <citation type="submission" date="2013-06" db="EMBL/GenBank/DDBJ databases">
        <title>Whole genome shotgun sequence of Bacillus selenatarsenatis SF-1.</title>
        <authorList>
            <person name="Kuroda M."/>
            <person name="Sei K."/>
            <person name="Yamashita M."/>
            <person name="Ike M."/>
        </authorList>
    </citation>
    <scope>NUCLEOTIDE SEQUENCE [LARGE SCALE GENOMIC DNA]</scope>
    <source>
        <strain evidence="1 2">SF-1</strain>
    </source>
</reference>
<evidence type="ECO:0000313" key="1">
    <source>
        <dbReference type="EMBL" id="GAM16664.1"/>
    </source>
</evidence>
<dbReference type="RefSeq" id="WP_156972759.1">
    <property type="nucleotide sequence ID" value="NZ_BASE01000136.1"/>
</dbReference>
<proteinExistence type="predicted"/>
<name>A0A0A8XBL1_MESS1</name>
<evidence type="ECO:0000313" key="2">
    <source>
        <dbReference type="Proteomes" id="UP000031014"/>
    </source>
</evidence>
<dbReference type="Proteomes" id="UP000031014">
    <property type="component" value="Unassembled WGS sequence"/>
</dbReference>
<organism evidence="1 2">
    <name type="scientific">Mesobacillus selenatarsenatis (strain DSM 18680 / JCM 14380 / FERM P-15431 / SF-1)</name>
    <dbReference type="NCBI Taxonomy" id="1321606"/>
    <lineage>
        <taxon>Bacteria</taxon>
        <taxon>Bacillati</taxon>
        <taxon>Bacillota</taxon>
        <taxon>Bacilli</taxon>
        <taxon>Bacillales</taxon>
        <taxon>Bacillaceae</taxon>
        <taxon>Mesobacillus</taxon>
    </lineage>
</organism>
<keyword evidence="2" id="KW-1185">Reference proteome</keyword>